<reference evidence="4" key="1">
    <citation type="submission" date="2016-05" db="EMBL/GenBank/DDBJ databases">
        <title>Comparative genomics of biotechnologically important yeasts.</title>
        <authorList>
            <consortium name="DOE Joint Genome Institute"/>
            <person name="Riley R."/>
            <person name="Haridas S."/>
            <person name="Wolfe K.H."/>
            <person name="Lopes M.R."/>
            <person name="Hittinger C.T."/>
            <person name="Goker M."/>
            <person name="Salamov A."/>
            <person name="Wisecaver J."/>
            <person name="Long T.M."/>
            <person name="Aerts A.L."/>
            <person name="Barry K."/>
            <person name="Choi C."/>
            <person name="Clum A."/>
            <person name="Coughlan A.Y."/>
            <person name="Deshpande S."/>
            <person name="Douglass A.P."/>
            <person name="Hanson S.J."/>
            <person name="Klenk H.-P."/>
            <person name="Labutti K."/>
            <person name="Lapidus A."/>
            <person name="Lindquist E."/>
            <person name="Lipzen A."/>
            <person name="Meier-Kolthoff J.P."/>
            <person name="Ohm R.A."/>
            <person name="Otillar R.P."/>
            <person name="Pangilinan J."/>
            <person name="Peng Y."/>
            <person name="Rokas A."/>
            <person name="Rosa C.A."/>
            <person name="Scheuner C."/>
            <person name="Sibirny A.A."/>
            <person name="Slot J.C."/>
            <person name="Stielow J.B."/>
            <person name="Sun H."/>
            <person name="Kurtzman C.P."/>
            <person name="Blackwell M."/>
            <person name="Grigoriev I.V."/>
            <person name="Jeffries T.W."/>
        </authorList>
    </citation>
    <scope>NUCLEOTIDE SEQUENCE [LARGE SCALE GENOMIC DNA]</scope>
    <source>
        <strain evidence="4">NRRL Y-12698</strain>
    </source>
</reference>
<dbReference type="InterPro" id="IPR038175">
    <property type="entry name" value="CBM21_dom_sf"/>
</dbReference>
<proteinExistence type="predicted"/>
<dbReference type="STRING" id="984486.A0A1E3QZ20"/>
<organism evidence="3 4">
    <name type="scientific">Babjeviella inositovora NRRL Y-12698</name>
    <dbReference type="NCBI Taxonomy" id="984486"/>
    <lineage>
        <taxon>Eukaryota</taxon>
        <taxon>Fungi</taxon>
        <taxon>Dikarya</taxon>
        <taxon>Ascomycota</taxon>
        <taxon>Saccharomycotina</taxon>
        <taxon>Pichiomycetes</taxon>
        <taxon>Serinales incertae sedis</taxon>
        <taxon>Babjeviella</taxon>
    </lineage>
</organism>
<dbReference type="Gene3D" id="2.60.40.2440">
    <property type="entry name" value="Carbohydrate binding type-21 domain"/>
    <property type="match status" value="1"/>
</dbReference>
<dbReference type="GO" id="GO:0008157">
    <property type="term" value="F:protein phosphatase 1 binding"/>
    <property type="evidence" value="ECO:0007669"/>
    <property type="project" value="TreeGrafter"/>
</dbReference>
<protein>
    <submittedName>
        <fullName evidence="3">Carbohydrate-binding module family 21 protein</fullName>
    </submittedName>
</protein>
<dbReference type="GO" id="GO:0000164">
    <property type="term" value="C:protein phosphatase type 1 complex"/>
    <property type="evidence" value="ECO:0007669"/>
    <property type="project" value="TreeGrafter"/>
</dbReference>
<feature type="compositionally biased region" description="Polar residues" evidence="1">
    <location>
        <begin position="110"/>
        <end position="123"/>
    </location>
</feature>
<feature type="region of interest" description="Disordered" evidence="1">
    <location>
        <begin position="91"/>
        <end position="123"/>
    </location>
</feature>
<dbReference type="InterPro" id="IPR050782">
    <property type="entry name" value="PP1_regulatory_subunit_3"/>
</dbReference>
<dbReference type="Pfam" id="PF03370">
    <property type="entry name" value="CBM_21"/>
    <property type="match status" value="1"/>
</dbReference>
<accession>A0A1E3QZ20</accession>
<feature type="domain" description="CBM21" evidence="2">
    <location>
        <begin position="251"/>
        <end position="364"/>
    </location>
</feature>
<dbReference type="Proteomes" id="UP000094336">
    <property type="component" value="Unassembled WGS sequence"/>
</dbReference>
<dbReference type="RefSeq" id="XP_018987660.1">
    <property type="nucleotide sequence ID" value="XM_019130224.1"/>
</dbReference>
<dbReference type="GO" id="GO:2001069">
    <property type="term" value="F:glycogen binding"/>
    <property type="evidence" value="ECO:0007669"/>
    <property type="project" value="TreeGrafter"/>
</dbReference>
<evidence type="ECO:0000313" key="3">
    <source>
        <dbReference type="EMBL" id="ODQ82332.1"/>
    </source>
</evidence>
<feature type="region of interest" description="Disordered" evidence="1">
    <location>
        <begin position="461"/>
        <end position="481"/>
    </location>
</feature>
<dbReference type="OrthoDB" id="1881at2759"/>
<gene>
    <name evidence="3" type="ORF">BABINDRAFT_164142</name>
</gene>
<dbReference type="EMBL" id="KV454426">
    <property type="protein sequence ID" value="ODQ82332.1"/>
    <property type="molecule type" value="Genomic_DNA"/>
</dbReference>
<dbReference type="GeneID" id="30148077"/>
<evidence type="ECO:0000256" key="1">
    <source>
        <dbReference type="SAM" id="MobiDB-lite"/>
    </source>
</evidence>
<dbReference type="AlphaFoldDB" id="A0A1E3QZ20"/>
<evidence type="ECO:0000313" key="4">
    <source>
        <dbReference type="Proteomes" id="UP000094336"/>
    </source>
</evidence>
<dbReference type="PANTHER" id="PTHR12307">
    <property type="entry name" value="PROTEIN PHOSPHATASE 1 REGULATORY SUBUNIT"/>
    <property type="match status" value="1"/>
</dbReference>
<dbReference type="GO" id="GO:0005979">
    <property type="term" value="P:regulation of glycogen biosynthetic process"/>
    <property type="evidence" value="ECO:0007669"/>
    <property type="project" value="TreeGrafter"/>
</dbReference>
<keyword evidence="4" id="KW-1185">Reference proteome</keyword>
<sequence>MPYTGPLTAASLSALNGLNSISSNDSLSSTSNSPTSCLSINSSSSSLDMHFTPQPSAIDKGPSSFAAPVMPVPKSLFAAFGKNAKLANNASTLSPKNSDLNSSTSSLSTIVPQRTGNTPTQTSAAVEVSQMPPLLRKKSGNIVRSSLKLPLLARCNSMPVNKNVRFAAMLEDVKTFNEFERPIAVSNENSPVSTPRGNARRRANFNWNYSSEDSEDDYDDDDNEIDAAYESEDVASQVEWKITSNNIPILKTRDYSADRIIFDSVHSTTNTTLTGLVYVKNVAFDKRVSVKLTVDNWKTFSFIHGFYVSSNNYGDYDKFRFVINLSNLNFSYYDKLVNLEFCIRYEVGGETFWDSNGGSNYNLLLQKKSKPALQQFLVKKSSAAAASLIPLKSGNSSKHRQTSSEGGFMSRYSFDNVSSEYNCNDSYFTFKPSASMSTKPSTVSPALSVASTFKPVASALSVTSAPSTPTKPASIANKPRYSNKYKQKHQLALDSDSKSPLVSSASADAINTLAAASGPLSHPSTVKPSNGLYSSQSYTDLVRSYCFFKGDGVDHSLPTTFV</sequence>
<feature type="compositionally biased region" description="Polar residues" evidence="1">
    <location>
        <begin position="461"/>
        <end position="471"/>
    </location>
</feature>
<dbReference type="InterPro" id="IPR005036">
    <property type="entry name" value="CBM21_dom"/>
</dbReference>
<dbReference type="PROSITE" id="PS51159">
    <property type="entry name" value="CBM21"/>
    <property type="match status" value="1"/>
</dbReference>
<dbReference type="PANTHER" id="PTHR12307:SF36">
    <property type="entry name" value="GLYCOGEN-BINDING SUBUNIT 76A"/>
    <property type="match status" value="1"/>
</dbReference>
<evidence type="ECO:0000259" key="2">
    <source>
        <dbReference type="PROSITE" id="PS51159"/>
    </source>
</evidence>
<name>A0A1E3QZ20_9ASCO</name>
<feature type="compositionally biased region" description="Low complexity" evidence="1">
    <location>
        <begin position="97"/>
        <end position="109"/>
    </location>
</feature>